<dbReference type="RefSeq" id="WP_343060912.1">
    <property type="nucleotide sequence ID" value="NZ_JACHBU010000003.1"/>
</dbReference>
<evidence type="ECO:0000313" key="3">
    <source>
        <dbReference type="Proteomes" id="UP000585437"/>
    </source>
</evidence>
<dbReference type="InterPro" id="IPR000836">
    <property type="entry name" value="PRTase_dom"/>
</dbReference>
<dbReference type="SUPFAM" id="SSF53271">
    <property type="entry name" value="PRTase-like"/>
    <property type="match status" value="1"/>
</dbReference>
<reference evidence="2 3" key="1">
    <citation type="submission" date="2020-08" db="EMBL/GenBank/DDBJ databases">
        <title>The Agave Microbiome: Exploring the role of microbial communities in plant adaptations to desert environments.</title>
        <authorList>
            <person name="Partida-Martinez L.P."/>
        </authorList>
    </citation>
    <scope>NUCLEOTIDE SEQUENCE [LARGE SCALE GENOMIC DNA]</scope>
    <source>
        <strain evidence="2 3">AS3.12</strain>
    </source>
</reference>
<protein>
    <submittedName>
        <fullName evidence="2">Putative phosphoribosyltransferase</fullName>
    </submittedName>
</protein>
<feature type="domain" description="Phosphoribosyltransferase" evidence="1">
    <location>
        <begin position="103"/>
        <end position="263"/>
    </location>
</feature>
<keyword evidence="2" id="KW-0328">Glycosyltransferase</keyword>
<dbReference type="Proteomes" id="UP000585437">
    <property type="component" value="Unassembled WGS sequence"/>
</dbReference>
<accession>A0A7X0JJX1</accession>
<proteinExistence type="predicted"/>
<evidence type="ECO:0000259" key="1">
    <source>
        <dbReference type="Pfam" id="PF00156"/>
    </source>
</evidence>
<dbReference type="InterPro" id="IPR029057">
    <property type="entry name" value="PRTase-like"/>
</dbReference>
<dbReference type="Pfam" id="PF00156">
    <property type="entry name" value="Pribosyltran"/>
    <property type="match status" value="1"/>
</dbReference>
<gene>
    <name evidence="2" type="ORF">F4695_001924</name>
</gene>
<dbReference type="CDD" id="cd06223">
    <property type="entry name" value="PRTases_typeI"/>
    <property type="match status" value="1"/>
</dbReference>
<dbReference type="EMBL" id="JACHBU010000003">
    <property type="protein sequence ID" value="MBB6508575.1"/>
    <property type="molecule type" value="Genomic_DNA"/>
</dbReference>
<evidence type="ECO:0000313" key="2">
    <source>
        <dbReference type="EMBL" id="MBB6508575.1"/>
    </source>
</evidence>
<dbReference type="Gene3D" id="3.40.50.2020">
    <property type="match status" value="1"/>
</dbReference>
<keyword evidence="2" id="KW-0808">Transferase</keyword>
<name>A0A7X0JJX1_9HYPH</name>
<dbReference type="AlphaFoldDB" id="A0A7X0JJX1"/>
<organism evidence="2 3">
    <name type="scientific">Rhizobium soli</name>
    <dbReference type="NCBI Taxonomy" id="424798"/>
    <lineage>
        <taxon>Bacteria</taxon>
        <taxon>Pseudomonadati</taxon>
        <taxon>Pseudomonadota</taxon>
        <taxon>Alphaproteobacteria</taxon>
        <taxon>Hyphomicrobiales</taxon>
        <taxon>Rhizobiaceae</taxon>
        <taxon>Rhizobium/Agrobacterium group</taxon>
        <taxon>Rhizobium</taxon>
    </lineage>
</organism>
<sequence length="301" mass="33296">MTLPVALMDATYKSVNTNPWRFVPAESVKSFSCPERSDILSVTPQERIETWEEDAMLGLGHFWKRVQARKAETATPEFADRSDAGRQLAEALQISQALSSVAGDPVVVAVPRGGVPVAFEVAQRLGLHLDLLILRRIAAPGHTEFNIGAVVDAKEPIVHIDEASVRRFPLPPGYLNEERQHQIAEVDRHHRMYFGEDHADEHDLAGRHVILIDEGLSDAGSMEVSIHALRQLGVAIITLAVPVASQDTLDAIRDKVEDVVCLSIPPSFGDVGDHYEDFPETTDQDVVRLLKEAKRSERLLN</sequence>
<dbReference type="Gene3D" id="3.30.1310.20">
    <property type="entry name" value="PRTase-like"/>
    <property type="match status" value="1"/>
</dbReference>
<dbReference type="GO" id="GO:0016757">
    <property type="term" value="F:glycosyltransferase activity"/>
    <property type="evidence" value="ECO:0007669"/>
    <property type="project" value="UniProtKB-KW"/>
</dbReference>
<keyword evidence="3" id="KW-1185">Reference proteome</keyword>
<comment type="caution">
    <text evidence="2">The sequence shown here is derived from an EMBL/GenBank/DDBJ whole genome shotgun (WGS) entry which is preliminary data.</text>
</comment>